<sequence length="172" mass="18156">MVLTYANRICAAVGTALVVAQMLLICSDVVMRTGFSAPIAGVPELVELAIVALVFLQIPNAIATDAFIRSDGLFHTLAARHPGLGRTLDTAFSIIGAVVMAVIAYGMWFKLTGAWERNLFTGNPGIFTAPIWPALLCIVIGAGLGSLNYIARSIAAARGQTLMQPEGPNDRT</sequence>
<keyword evidence="4 7" id="KW-0812">Transmembrane</keyword>
<comment type="subunit">
    <text evidence="7">The complex comprises the extracytoplasmic solute receptor protein and the two transmembrane proteins.</text>
</comment>
<comment type="caution">
    <text evidence="7">Lacks conserved residue(s) required for the propagation of feature annotation.</text>
</comment>
<evidence type="ECO:0000256" key="4">
    <source>
        <dbReference type="ARBA" id="ARBA00022692"/>
    </source>
</evidence>
<dbReference type="Proteomes" id="UP000219050">
    <property type="component" value="Plasmid pDY25-C"/>
</dbReference>
<dbReference type="OrthoDB" id="4250245at2"/>
<feature type="transmembrane region" description="Helical" evidence="7">
    <location>
        <begin position="129"/>
        <end position="151"/>
    </location>
</feature>
<evidence type="ECO:0000256" key="5">
    <source>
        <dbReference type="ARBA" id="ARBA00022989"/>
    </source>
</evidence>
<organism evidence="9 10">
    <name type="scientific">Pacificitalea manganoxidans</name>
    <dbReference type="NCBI Taxonomy" id="1411902"/>
    <lineage>
        <taxon>Bacteria</taxon>
        <taxon>Pseudomonadati</taxon>
        <taxon>Pseudomonadota</taxon>
        <taxon>Alphaproteobacteria</taxon>
        <taxon>Rhodobacterales</taxon>
        <taxon>Paracoccaceae</taxon>
        <taxon>Pacificitalea</taxon>
    </lineage>
</organism>
<keyword evidence="5 7" id="KW-1133">Transmembrane helix</keyword>
<evidence type="ECO:0000256" key="1">
    <source>
        <dbReference type="ARBA" id="ARBA00004651"/>
    </source>
</evidence>
<dbReference type="GO" id="GO:0022857">
    <property type="term" value="F:transmembrane transporter activity"/>
    <property type="evidence" value="ECO:0007669"/>
    <property type="project" value="UniProtKB-UniRule"/>
</dbReference>
<evidence type="ECO:0000313" key="10">
    <source>
        <dbReference type="Proteomes" id="UP000219050"/>
    </source>
</evidence>
<comment type="function">
    <text evidence="7">Part of the tripartite ATP-independent periplasmic (TRAP) transport system.</text>
</comment>
<keyword evidence="9" id="KW-0614">Plasmid</keyword>
<geneLocation type="plasmid" evidence="10">
    <name>pdy25-c</name>
</geneLocation>
<dbReference type="Pfam" id="PF04290">
    <property type="entry name" value="DctQ"/>
    <property type="match status" value="1"/>
</dbReference>
<dbReference type="InterPro" id="IPR055348">
    <property type="entry name" value="DctQ"/>
</dbReference>
<keyword evidence="7" id="KW-0997">Cell inner membrane</keyword>
<gene>
    <name evidence="9" type="ORF">CBW24_17130</name>
</gene>
<keyword evidence="3" id="KW-1003">Cell membrane</keyword>
<protein>
    <recommendedName>
        <fullName evidence="7">TRAP transporter small permease protein</fullName>
    </recommendedName>
</protein>
<dbReference type="AlphaFoldDB" id="A0A291M4N4"/>
<dbReference type="RefSeq" id="WP_088664464.1">
    <property type="nucleotide sequence ID" value="NZ_CP021407.1"/>
</dbReference>
<evidence type="ECO:0000256" key="2">
    <source>
        <dbReference type="ARBA" id="ARBA00022448"/>
    </source>
</evidence>
<evidence type="ECO:0000256" key="6">
    <source>
        <dbReference type="ARBA" id="ARBA00023136"/>
    </source>
</evidence>
<dbReference type="KEGG" id="cmag:CBW24_17130"/>
<dbReference type="EMBL" id="CP021407">
    <property type="protein sequence ID" value="ATI43862.1"/>
    <property type="molecule type" value="Genomic_DNA"/>
</dbReference>
<evidence type="ECO:0000259" key="8">
    <source>
        <dbReference type="Pfam" id="PF04290"/>
    </source>
</evidence>
<keyword evidence="6 7" id="KW-0472">Membrane</keyword>
<comment type="subcellular location">
    <subcellularLocation>
        <location evidence="7">Cell inner membrane</location>
        <topology evidence="7">Multi-pass membrane protein</topology>
    </subcellularLocation>
    <subcellularLocation>
        <location evidence="1">Cell membrane</location>
        <topology evidence="1">Multi-pass membrane protein</topology>
    </subcellularLocation>
</comment>
<evidence type="ECO:0000313" key="9">
    <source>
        <dbReference type="EMBL" id="ATI43862.1"/>
    </source>
</evidence>
<evidence type="ECO:0000256" key="7">
    <source>
        <dbReference type="RuleBase" id="RU369079"/>
    </source>
</evidence>
<accession>A0A291M4N4</accession>
<reference evidence="9 10" key="1">
    <citation type="submission" date="2017-05" db="EMBL/GenBank/DDBJ databases">
        <title>Comparative genomic and metabolic analysis of manganese-oxidizing mechanisms in Celeribater manganoxidans DY25T: its adaption to the environment of polymetallic nodule.</title>
        <authorList>
            <person name="Wang X."/>
        </authorList>
    </citation>
    <scope>NUCLEOTIDE SEQUENCE [LARGE SCALE GENOMIC DNA]</scope>
    <source>
        <strain evidence="9 10">DY25</strain>
        <plasmid evidence="10">pdy25-c</plasmid>
    </source>
</reference>
<evidence type="ECO:0000256" key="3">
    <source>
        <dbReference type="ARBA" id="ARBA00022475"/>
    </source>
</evidence>
<feature type="transmembrane region" description="Helical" evidence="7">
    <location>
        <begin position="88"/>
        <end position="109"/>
    </location>
</feature>
<feature type="domain" description="Tripartite ATP-independent periplasmic transporters DctQ component" evidence="8">
    <location>
        <begin position="22"/>
        <end position="158"/>
    </location>
</feature>
<feature type="transmembrane region" description="Helical" evidence="7">
    <location>
        <begin position="48"/>
        <end position="68"/>
    </location>
</feature>
<keyword evidence="2 7" id="KW-0813">Transport</keyword>
<keyword evidence="10" id="KW-1185">Reference proteome</keyword>
<proteinExistence type="inferred from homology"/>
<name>A0A291M4N4_9RHOB</name>
<comment type="similarity">
    <text evidence="7">Belongs to the TRAP transporter small permease family.</text>
</comment>
<dbReference type="GO" id="GO:0005886">
    <property type="term" value="C:plasma membrane"/>
    <property type="evidence" value="ECO:0007669"/>
    <property type="project" value="UniProtKB-SubCell"/>
</dbReference>